<dbReference type="InterPro" id="IPR004013">
    <property type="entry name" value="PHP_dom"/>
</dbReference>
<dbReference type="Gene3D" id="3.20.20.140">
    <property type="entry name" value="Metal-dependent hydrolases"/>
    <property type="match status" value="1"/>
</dbReference>
<dbReference type="Pfam" id="PF02811">
    <property type="entry name" value="PHP"/>
    <property type="match status" value="1"/>
</dbReference>
<dbReference type="GO" id="GO:0005737">
    <property type="term" value="C:cytoplasm"/>
    <property type="evidence" value="ECO:0007669"/>
    <property type="project" value="UniProtKB-SubCell"/>
</dbReference>
<dbReference type="InterPro" id="IPR016195">
    <property type="entry name" value="Pol/histidinol_Pase-like"/>
</dbReference>
<dbReference type="AlphaFoldDB" id="A0A9Q3W5F8"/>
<reference evidence="15" key="1">
    <citation type="submission" date="2022-01" db="EMBL/GenBank/DDBJ databases">
        <authorList>
            <person name="Karlyshev A.V."/>
            <person name="Jaspars M."/>
        </authorList>
    </citation>
    <scope>NUCLEOTIDE SEQUENCE</scope>
    <source>
        <strain evidence="15">AGSA3-2</strain>
    </source>
</reference>
<dbReference type="Proteomes" id="UP001107961">
    <property type="component" value="Unassembled WGS sequence"/>
</dbReference>
<keyword evidence="6 13" id="KW-0808">Transferase</keyword>
<name>A0A9Q3W5F8_9GAMM</name>
<evidence type="ECO:0000256" key="11">
    <source>
        <dbReference type="ARBA" id="ARBA00023204"/>
    </source>
</evidence>
<dbReference type="GO" id="GO:0003676">
    <property type="term" value="F:nucleic acid binding"/>
    <property type="evidence" value="ECO:0007669"/>
    <property type="project" value="InterPro"/>
</dbReference>
<dbReference type="Pfam" id="PF07733">
    <property type="entry name" value="DNA_pol3_alpha"/>
    <property type="match status" value="1"/>
</dbReference>
<dbReference type="RefSeq" id="WP_208611036.1">
    <property type="nucleotide sequence ID" value="NZ_CP012331.1"/>
</dbReference>
<dbReference type="PANTHER" id="PTHR32294:SF4">
    <property type="entry name" value="ERROR-PRONE DNA POLYMERASE"/>
    <property type="match status" value="1"/>
</dbReference>
<evidence type="ECO:0000256" key="3">
    <source>
        <dbReference type="ARBA" id="ARBA00012417"/>
    </source>
</evidence>
<dbReference type="Gene3D" id="1.10.150.870">
    <property type="match status" value="1"/>
</dbReference>
<dbReference type="CDD" id="cd07434">
    <property type="entry name" value="PHP_PolIIIA_DnaE2"/>
    <property type="match status" value="1"/>
</dbReference>
<keyword evidence="16" id="KW-1185">Reference proteome</keyword>
<dbReference type="PANTHER" id="PTHR32294">
    <property type="entry name" value="DNA POLYMERASE III SUBUNIT ALPHA"/>
    <property type="match status" value="1"/>
</dbReference>
<evidence type="ECO:0000256" key="9">
    <source>
        <dbReference type="ARBA" id="ARBA00022763"/>
    </source>
</evidence>
<dbReference type="Pfam" id="PF14579">
    <property type="entry name" value="HHH_6"/>
    <property type="match status" value="1"/>
</dbReference>
<evidence type="ECO:0000259" key="14">
    <source>
        <dbReference type="SMART" id="SM00481"/>
    </source>
</evidence>
<dbReference type="InterPro" id="IPR011708">
    <property type="entry name" value="DNA_pol3_alpha_NTPase_dom"/>
</dbReference>
<evidence type="ECO:0000313" key="16">
    <source>
        <dbReference type="Proteomes" id="UP001107961"/>
    </source>
</evidence>
<dbReference type="SMART" id="SM00481">
    <property type="entry name" value="POLIIIAc"/>
    <property type="match status" value="1"/>
</dbReference>
<evidence type="ECO:0000256" key="5">
    <source>
        <dbReference type="ARBA" id="ARBA00022490"/>
    </source>
</evidence>
<dbReference type="Pfam" id="PF17657">
    <property type="entry name" value="DNA_pol3_finger"/>
    <property type="match status" value="1"/>
</dbReference>
<dbReference type="GO" id="GO:0003887">
    <property type="term" value="F:DNA-directed DNA polymerase activity"/>
    <property type="evidence" value="ECO:0007669"/>
    <property type="project" value="UniProtKB-UniRule"/>
</dbReference>
<gene>
    <name evidence="13" type="primary">dnaE2</name>
    <name evidence="15" type="ORF">LZG35_08480</name>
</gene>
<protein>
    <recommendedName>
        <fullName evidence="4 13">Error-prone DNA polymerase</fullName>
        <ecNumber evidence="3 13">2.7.7.7</ecNumber>
    </recommendedName>
</protein>
<dbReference type="CDD" id="cd04485">
    <property type="entry name" value="DnaE_OBF"/>
    <property type="match status" value="1"/>
</dbReference>
<evidence type="ECO:0000256" key="12">
    <source>
        <dbReference type="ARBA" id="ARBA00049244"/>
    </source>
</evidence>
<dbReference type="InterPro" id="IPR004365">
    <property type="entry name" value="NA-bd_OB_tRNA"/>
</dbReference>
<evidence type="ECO:0000313" key="15">
    <source>
        <dbReference type="EMBL" id="MCE7508672.1"/>
    </source>
</evidence>
<keyword evidence="8 13" id="KW-0235">DNA replication</keyword>
<dbReference type="InterPro" id="IPR004805">
    <property type="entry name" value="DnaE2/DnaE/PolC"/>
</dbReference>
<organism evidence="15 16">
    <name type="scientific">Alloalcanivorax xenomutans</name>
    <dbReference type="NCBI Taxonomy" id="1094342"/>
    <lineage>
        <taxon>Bacteria</taxon>
        <taxon>Pseudomonadati</taxon>
        <taxon>Pseudomonadota</taxon>
        <taxon>Gammaproteobacteria</taxon>
        <taxon>Oceanospirillales</taxon>
        <taxon>Alcanivoracaceae</taxon>
        <taxon>Alloalcanivorax</taxon>
    </lineage>
</organism>
<dbReference type="NCBIfam" id="TIGR00594">
    <property type="entry name" value="polc"/>
    <property type="match status" value="1"/>
</dbReference>
<keyword evidence="9 13" id="KW-0227">DNA damage</keyword>
<dbReference type="Pfam" id="PF01336">
    <property type="entry name" value="tRNA_anti-codon"/>
    <property type="match status" value="1"/>
</dbReference>
<dbReference type="GO" id="GO:0006281">
    <property type="term" value="P:DNA repair"/>
    <property type="evidence" value="ECO:0007669"/>
    <property type="project" value="UniProtKB-UniRule"/>
</dbReference>
<evidence type="ECO:0000256" key="13">
    <source>
        <dbReference type="HAMAP-Rule" id="MF_01902"/>
    </source>
</evidence>
<dbReference type="GO" id="GO:0008408">
    <property type="term" value="F:3'-5' exonuclease activity"/>
    <property type="evidence" value="ECO:0007669"/>
    <property type="project" value="InterPro"/>
</dbReference>
<dbReference type="EMBL" id="JAJVKT010000008">
    <property type="protein sequence ID" value="MCE7508672.1"/>
    <property type="molecule type" value="Genomic_DNA"/>
</dbReference>
<evidence type="ECO:0000256" key="2">
    <source>
        <dbReference type="ARBA" id="ARBA00007391"/>
    </source>
</evidence>
<proteinExistence type="inferred from homology"/>
<dbReference type="InterPro" id="IPR003141">
    <property type="entry name" value="Pol/His_phosphatase_N"/>
</dbReference>
<comment type="similarity">
    <text evidence="2 13">Belongs to the DNA polymerase type-C family. DnaE2 subfamily.</text>
</comment>
<evidence type="ECO:0000256" key="1">
    <source>
        <dbReference type="ARBA" id="ARBA00004496"/>
    </source>
</evidence>
<sequence>MTPDALPFAELHCTSAFSFLTGASQPEELVQRAHELGYRALAITDDASLAGVVRAWRAHKALRDGSGTALKLIIGSAFHLETDQGALHLVLLARNRRAYGEIATLITQGRRRAEKGKYQLHWRDLTRLERHALCLWFPAGDGRDPHHASLLQAHFGNRFWLACELLQDRNDALHYQYCLALAQRFDLAMSAANDVHYHRAERQRLQDVLTALRLNTSVYELGRRRFQNDQRHLRSLETLAGIYPEPLLREAAWIADQCEFKLDDIRYQYPEEVVPPGQNADDYLAALTHQGAARRYPDGVPASVQALLERELALIRELEYAHYFLTVHDIVAFARGQGILCQGRGSAANSAVCYCLGVTEVDPDRSQLLFERFISKERREPPDIDVDFEHERREEVMQYLYRKYGRDRAALAATVIHYRTRSAVRDVGRALGVDLSIIERLSANLAWWDKPADLQERFREVGLGDTALGRQYRALVFELVGFPRHLSQHVGGFVITRDPVPTLVPVENAAMADRTVIQWDKDDLEALGLMKVDVLALGMLTAIRKTLDLVSHYRGRPLIMQDIPTEDPATYDMLCKGNSLGVFQVESRAQMNMLPRLRPRKFYDLVIEVAIVRPGPIQGDMVHPYLRRRDGLEEPDYPDPKVEAVLKRTLGIPIFQEQVIQLVMVAAKFSGGEADQLRRAMARWGKSGELMQFQDKVIQGMRANGYSEDYAQRLFEQMKGFGGYGFPESHSASFALLVYVSAWLKRHHTSAFYCGLLNSLPMGFYSPSQILQDARRHAIELRPLDVRHSHWDHTLEETQRQKLGVQPALRLGFRQLKGFNPEAAERLVQARAERPFSSVRDLCRRARLNQREREALVAGNALRALSGHRHQGHWEIQGLEAPRPLLETERGAGKDHDGVYLDAPSEHADLLQDYRHLGLTLGRHPMALVRHLPRFRGCRRARDLKRGRPGQLIRVAGLVTNRQRPGSAKGALFMTLEDETGNTNVVIWNAIQERFRKTLLRSPLVIVKGTLEISPEGIVHLMAGALIDAGDALRELNIKSRDFR</sequence>
<dbReference type="InterPro" id="IPR029460">
    <property type="entry name" value="DNAPol_HHH"/>
</dbReference>
<dbReference type="HAMAP" id="MF_01902">
    <property type="entry name" value="DNApol_error_prone"/>
    <property type="match status" value="1"/>
</dbReference>
<feature type="domain" description="Polymerase/histidinol phosphatase N-terminal" evidence="14">
    <location>
        <begin position="9"/>
        <end position="82"/>
    </location>
</feature>
<dbReference type="NCBIfam" id="NF004225">
    <property type="entry name" value="PRK05672.1"/>
    <property type="match status" value="1"/>
</dbReference>
<keyword evidence="5 13" id="KW-0963">Cytoplasm</keyword>
<dbReference type="SUPFAM" id="SSF89550">
    <property type="entry name" value="PHP domain-like"/>
    <property type="match status" value="1"/>
</dbReference>
<evidence type="ECO:0000256" key="6">
    <source>
        <dbReference type="ARBA" id="ARBA00022679"/>
    </source>
</evidence>
<evidence type="ECO:0000256" key="7">
    <source>
        <dbReference type="ARBA" id="ARBA00022695"/>
    </source>
</evidence>
<dbReference type="InterPro" id="IPR023073">
    <property type="entry name" value="DnaE2"/>
</dbReference>
<keyword evidence="7 13" id="KW-0548">Nucleotidyltransferase</keyword>
<comment type="catalytic activity">
    <reaction evidence="12 13">
        <text>DNA(n) + a 2'-deoxyribonucleoside 5'-triphosphate = DNA(n+1) + diphosphate</text>
        <dbReference type="Rhea" id="RHEA:22508"/>
        <dbReference type="Rhea" id="RHEA-COMP:17339"/>
        <dbReference type="Rhea" id="RHEA-COMP:17340"/>
        <dbReference type="ChEBI" id="CHEBI:33019"/>
        <dbReference type="ChEBI" id="CHEBI:61560"/>
        <dbReference type="ChEBI" id="CHEBI:173112"/>
        <dbReference type="EC" id="2.7.7.7"/>
    </reaction>
</comment>
<comment type="function">
    <text evidence="13">DNA polymerase involved in damage-induced mutagenesis and translesion synthesis (TLS). It is not the major replicative DNA polymerase.</text>
</comment>
<keyword evidence="10 13" id="KW-0239">DNA-directed DNA polymerase</keyword>
<dbReference type="EC" id="2.7.7.7" evidence="3 13"/>
<comment type="subcellular location">
    <subcellularLocation>
        <location evidence="1 13">Cytoplasm</location>
    </subcellularLocation>
</comment>
<dbReference type="InterPro" id="IPR040982">
    <property type="entry name" value="DNA_pol3_finger"/>
</dbReference>
<evidence type="ECO:0000256" key="8">
    <source>
        <dbReference type="ARBA" id="ARBA00022705"/>
    </source>
</evidence>
<accession>A0A9Q3W5F8</accession>
<dbReference type="GO" id="GO:0006260">
    <property type="term" value="P:DNA replication"/>
    <property type="evidence" value="ECO:0007669"/>
    <property type="project" value="UniProtKB-KW"/>
</dbReference>
<comment type="caution">
    <text evidence="15">The sequence shown here is derived from an EMBL/GenBank/DDBJ whole genome shotgun (WGS) entry which is preliminary data.</text>
</comment>
<evidence type="ECO:0000256" key="4">
    <source>
        <dbReference type="ARBA" id="ARBA00017273"/>
    </source>
</evidence>
<evidence type="ECO:0000256" key="10">
    <source>
        <dbReference type="ARBA" id="ARBA00022932"/>
    </source>
</evidence>
<keyword evidence="11 13" id="KW-0234">DNA repair</keyword>